<sequence length="217" mass="23804">MKQEILKYLKLMLGLLLCALGVVTILNSNLGLSPWDVLNQGLNRTIGITLGEANLLVGAFVVLFSIFLKQPIGSGTVINFLLVGVFIDMYIYLDIIPKGDILLKKILILIIGILIFSYGCYVYISTGLGCGPRDGLMVILTKKSSHPLWKIKTCIEIVVLGLGYILGGTIGVGTVVSSLCVGPLIQYFFKLNNQDIKKLEHRSLISEFKFLKGKVLK</sequence>
<evidence type="ECO:0000256" key="1">
    <source>
        <dbReference type="SAM" id="Phobius"/>
    </source>
</evidence>
<gene>
    <name evidence="2" type="ORF">HMPREF0202_00181</name>
</gene>
<reference evidence="2 3" key="1">
    <citation type="submission" date="2013-08" db="EMBL/GenBank/DDBJ databases">
        <authorList>
            <person name="Weinstock G."/>
            <person name="Sodergren E."/>
            <person name="Wylie T."/>
            <person name="Fulton L."/>
            <person name="Fulton R."/>
            <person name="Fronick C."/>
            <person name="O'Laughlin M."/>
            <person name="Godfrey J."/>
            <person name="Miner T."/>
            <person name="Herter B."/>
            <person name="Appelbaum E."/>
            <person name="Cordes M."/>
            <person name="Lek S."/>
            <person name="Wollam A."/>
            <person name="Pepin K.H."/>
            <person name="Palsikar V.B."/>
            <person name="Mitreva M."/>
            <person name="Wilson R.K."/>
        </authorList>
    </citation>
    <scope>NUCLEOTIDE SEQUENCE [LARGE SCALE GENOMIC DNA]</scope>
    <source>
        <strain evidence="2 3">ATCC BAA-474</strain>
    </source>
</reference>
<dbReference type="eggNOG" id="COG2364">
    <property type="taxonomic scope" value="Bacteria"/>
</dbReference>
<keyword evidence="1" id="KW-0472">Membrane</keyword>
<evidence type="ECO:0000313" key="3">
    <source>
        <dbReference type="Proteomes" id="UP000017081"/>
    </source>
</evidence>
<evidence type="ECO:0000313" key="2">
    <source>
        <dbReference type="EMBL" id="ERT69978.1"/>
    </source>
</evidence>
<dbReference type="PATRIC" id="fig|1319815.3.peg.175"/>
<dbReference type="RefSeq" id="WP_023049730.1">
    <property type="nucleotide sequence ID" value="NZ_CP173062.2"/>
</dbReference>
<keyword evidence="1" id="KW-0812">Transmembrane</keyword>
<comment type="caution">
    <text evidence="2">The sequence shown here is derived from an EMBL/GenBank/DDBJ whole genome shotgun (WGS) entry which is preliminary data.</text>
</comment>
<dbReference type="PANTHER" id="PTHR40078:SF1">
    <property type="entry name" value="INTEGRAL MEMBRANE PROTEIN"/>
    <property type="match status" value="1"/>
</dbReference>
<dbReference type="PANTHER" id="PTHR40078">
    <property type="entry name" value="INTEGRAL MEMBRANE PROTEIN-RELATED"/>
    <property type="match status" value="1"/>
</dbReference>
<accession>U7VGM2</accession>
<name>U7VGM2_9FUSO</name>
<dbReference type="EMBL" id="AXZF01000005">
    <property type="protein sequence ID" value="ERT69978.1"/>
    <property type="molecule type" value="Genomic_DNA"/>
</dbReference>
<protein>
    <recommendedName>
        <fullName evidence="4">Membrane protein YczE</fullName>
    </recommendedName>
</protein>
<keyword evidence="3" id="KW-1185">Reference proteome</keyword>
<keyword evidence="1" id="KW-1133">Transmembrane helix</keyword>
<feature type="transmembrane region" description="Helical" evidence="1">
    <location>
        <begin position="7"/>
        <end position="26"/>
    </location>
</feature>
<dbReference type="STRING" id="1319815.HMPREF0202_00181"/>
<dbReference type="Pfam" id="PF19700">
    <property type="entry name" value="DUF6198"/>
    <property type="match status" value="1"/>
</dbReference>
<feature type="transmembrane region" description="Helical" evidence="1">
    <location>
        <begin position="46"/>
        <end position="68"/>
    </location>
</feature>
<dbReference type="HOGENOM" id="CLU_083843_0_1_0"/>
<dbReference type="InterPro" id="IPR038750">
    <property type="entry name" value="YczE/YyaS-like"/>
</dbReference>
<dbReference type="Proteomes" id="UP000017081">
    <property type="component" value="Unassembled WGS sequence"/>
</dbReference>
<organism evidence="2 3">
    <name type="scientific">Cetobacterium somerae ATCC BAA-474</name>
    <dbReference type="NCBI Taxonomy" id="1319815"/>
    <lineage>
        <taxon>Bacteria</taxon>
        <taxon>Fusobacteriati</taxon>
        <taxon>Fusobacteriota</taxon>
        <taxon>Fusobacteriia</taxon>
        <taxon>Fusobacteriales</taxon>
        <taxon>Fusobacteriaceae</taxon>
        <taxon>Cetobacterium</taxon>
    </lineage>
</organism>
<evidence type="ECO:0008006" key="4">
    <source>
        <dbReference type="Google" id="ProtNLM"/>
    </source>
</evidence>
<dbReference type="AlphaFoldDB" id="U7VGM2"/>
<feature type="transmembrane region" description="Helical" evidence="1">
    <location>
        <begin position="75"/>
        <end position="93"/>
    </location>
</feature>
<feature type="transmembrane region" description="Helical" evidence="1">
    <location>
        <begin position="105"/>
        <end position="126"/>
    </location>
</feature>
<proteinExistence type="predicted"/>